<evidence type="ECO:0000313" key="1">
    <source>
        <dbReference type="EMBL" id="KAJ8117265.1"/>
    </source>
</evidence>
<keyword evidence="2" id="KW-1185">Reference proteome</keyword>
<reference evidence="1" key="1">
    <citation type="submission" date="2022-11" db="EMBL/GenBank/DDBJ databases">
        <title>Genome Sequence of Nemania bipapillata.</title>
        <authorList>
            <person name="Buettner E."/>
        </authorList>
    </citation>
    <scope>NUCLEOTIDE SEQUENCE</scope>
    <source>
        <strain evidence="1">CP14</strain>
    </source>
</reference>
<name>A0ACC2IQ39_9PEZI</name>
<proteinExistence type="predicted"/>
<organism evidence="1 2">
    <name type="scientific">Nemania bipapillata</name>
    <dbReference type="NCBI Taxonomy" id="110536"/>
    <lineage>
        <taxon>Eukaryota</taxon>
        <taxon>Fungi</taxon>
        <taxon>Dikarya</taxon>
        <taxon>Ascomycota</taxon>
        <taxon>Pezizomycotina</taxon>
        <taxon>Sordariomycetes</taxon>
        <taxon>Xylariomycetidae</taxon>
        <taxon>Xylariales</taxon>
        <taxon>Xylariaceae</taxon>
        <taxon>Nemania</taxon>
    </lineage>
</organism>
<dbReference type="Proteomes" id="UP001153334">
    <property type="component" value="Unassembled WGS sequence"/>
</dbReference>
<dbReference type="EMBL" id="JAPESX010001114">
    <property type="protein sequence ID" value="KAJ8117265.1"/>
    <property type="molecule type" value="Genomic_DNA"/>
</dbReference>
<gene>
    <name evidence="1" type="ORF">ONZ43_g4246</name>
</gene>
<sequence>MAAKRAAAFALGILLPLANSLTIEGMLGAPRRSTANVNPSGKLALFSSTSYNWDTKKSSTTWQVLDVASGKTKEAPFGSEVSEIVWIGDTDTSILYINGTNDNIAGGVTLYTADLGAKKFSPSLVASLEAPFQGLKAAQTKSGDINFVVNALARWDDGSAYNSELATSPATSGRVYDSNYIRHWDVYIASERYAIFSGPGTSESKLYC</sequence>
<protein>
    <submittedName>
        <fullName evidence="1">Uncharacterized protein</fullName>
    </submittedName>
</protein>
<comment type="caution">
    <text evidence="1">The sequence shown here is derived from an EMBL/GenBank/DDBJ whole genome shotgun (WGS) entry which is preliminary data.</text>
</comment>
<accession>A0ACC2IQ39</accession>
<evidence type="ECO:0000313" key="2">
    <source>
        <dbReference type="Proteomes" id="UP001153334"/>
    </source>
</evidence>